<keyword evidence="6" id="KW-1185">Reference proteome</keyword>
<reference evidence="5 6" key="1">
    <citation type="submission" date="2023-07" db="EMBL/GenBank/DDBJ databases">
        <authorList>
            <person name="Kim M.K."/>
        </authorList>
    </citation>
    <scope>NUCLEOTIDE SEQUENCE [LARGE SCALE GENOMIC DNA]</scope>
    <source>
        <strain evidence="5 6">KR1UV-12</strain>
    </source>
</reference>
<dbReference type="SUPFAM" id="SSF46458">
    <property type="entry name" value="Globin-like"/>
    <property type="match status" value="1"/>
</dbReference>
<comment type="caution">
    <text evidence="5">The sequence shown here is derived from an EMBL/GenBank/DDBJ whole genome shotgun (WGS) entry which is preliminary data.</text>
</comment>
<keyword evidence="1" id="KW-0813">Transport</keyword>
<dbReference type="InterPro" id="IPR012292">
    <property type="entry name" value="Globin/Proto"/>
</dbReference>
<evidence type="ECO:0000256" key="2">
    <source>
        <dbReference type="ARBA" id="ARBA00022617"/>
    </source>
</evidence>
<dbReference type="Pfam" id="PF01152">
    <property type="entry name" value="Bac_globin"/>
    <property type="match status" value="1"/>
</dbReference>
<name>A0ABT9EMG6_9SPHN</name>
<keyword evidence="4" id="KW-0408">Iron</keyword>
<evidence type="ECO:0000313" key="5">
    <source>
        <dbReference type="EMBL" id="MDP1028157.1"/>
    </source>
</evidence>
<dbReference type="Proteomes" id="UP001230685">
    <property type="component" value="Unassembled WGS sequence"/>
</dbReference>
<dbReference type="InterPro" id="IPR009050">
    <property type="entry name" value="Globin-like_sf"/>
</dbReference>
<keyword evidence="3" id="KW-0479">Metal-binding</keyword>
<dbReference type="InterPro" id="IPR001486">
    <property type="entry name" value="Hemoglobin_trunc"/>
</dbReference>
<evidence type="ECO:0000256" key="4">
    <source>
        <dbReference type="ARBA" id="ARBA00023004"/>
    </source>
</evidence>
<sequence length="153" mass="16564">MLLLALALALQTPPGEEPVDPYPQSNANAGATPVAGDRLWQAFGEAPGVARIVDRLVALNVADPRISDIFKGQDLVRLRRTLKEQFCYILGGGCTYTGRDMKAAHKDMGLQAADMGALVENLQAAMRAEHVPFAAQNRLLAKLAPMKREVVTR</sequence>
<evidence type="ECO:0000256" key="3">
    <source>
        <dbReference type="ARBA" id="ARBA00022723"/>
    </source>
</evidence>
<dbReference type="CDD" id="cd00454">
    <property type="entry name" value="TrHb1_N"/>
    <property type="match status" value="1"/>
</dbReference>
<dbReference type="RefSeq" id="WP_305173870.1">
    <property type="nucleotide sequence ID" value="NZ_JAUUDS010000007.1"/>
</dbReference>
<keyword evidence="2" id="KW-0349">Heme</keyword>
<protein>
    <submittedName>
        <fullName evidence="5">Group 1 truncated hemoglobin</fullName>
    </submittedName>
</protein>
<evidence type="ECO:0000313" key="6">
    <source>
        <dbReference type="Proteomes" id="UP001230685"/>
    </source>
</evidence>
<proteinExistence type="predicted"/>
<evidence type="ECO:0000256" key="1">
    <source>
        <dbReference type="ARBA" id="ARBA00022448"/>
    </source>
</evidence>
<dbReference type="Gene3D" id="1.10.490.10">
    <property type="entry name" value="Globins"/>
    <property type="match status" value="1"/>
</dbReference>
<accession>A0ABT9EMG6</accession>
<gene>
    <name evidence="5" type="ORF">Q5H91_13115</name>
</gene>
<dbReference type="EMBL" id="JAUUDS010000007">
    <property type="protein sequence ID" value="MDP1028157.1"/>
    <property type="molecule type" value="Genomic_DNA"/>
</dbReference>
<organism evidence="5 6">
    <name type="scientific">Sphingomonas aurea</name>
    <dbReference type="NCBI Taxonomy" id="3063994"/>
    <lineage>
        <taxon>Bacteria</taxon>
        <taxon>Pseudomonadati</taxon>
        <taxon>Pseudomonadota</taxon>
        <taxon>Alphaproteobacteria</taxon>
        <taxon>Sphingomonadales</taxon>
        <taxon>Sphingomonadaceae</taxon>
        <taxon>Sphingomonas</taxon>
    </lineage>
</organism>